<feature type="region of interest" description="Disordered" evidence="1">
    <location>
        <begin position="59"/>
        <end position="80"/>
    </location>
</feature>
<reference evidence="2 3" key="1">
    <citation type="submission" date="2019-02" db="EMBL/GenBank/DDBJ databases">
        <title>Genome sequencing of the rare red list fungi Bondarzewia mesenterica.</title>
        <authorList>
            <person name="Buettner E."/>
            <person name="Kellner H."/>
        </authorList>
    </citation>
    <scope>NUCLEOTIDE SEQUENCE [LARGE SCALE GENOMIC DNA]</scope>
    <source>
        <strain evidence="2 3">DSM 108281</strain>
    </source>
</reference>
<feature type="region of interest" description="Disordered" evidence="1">
    <location>
        <begin position="325"/>
        <end position="357"/>
    </location>
</feature>
<name>A0A4S4L6X2_9AGAM</name>
<organism evidence="2 3">
    <name type="scientific">Bondarzewia mesenterica</name>
    <dbReference type="NCBI Taxonomy" id="1095465"/>
    <lineage>
        <taxon>Eukaryota</taxon>
        <taxon>Fungi</taxon>
        <taxon>Dikarya</taxon>
        <taxon>Basidiomycota</taxon>
        <taxon>Agaricomycotina</taxon>
        <taxon>Agaricomycetes</taxon>
        <taxon>Russulales</taxon>
        <taxon>Bondarzewiaceae</taxon>
        <taxon>Bondarzewia</taxon>
    </lineage>
</organism>
<sequence>MSSSNSSSLGVYILPEAERLTKVNWADWSARIYLVCQVRGLEPYLLGTILPPSARTTITSPLSSPIPPASPASDDDGPLAPELIPTLPSPVLLTQASPYVPAPTAISAFFPISTPATAPSSAITYTTTDSEWRERDTIACAHLVLNVADITGTGIMVTGTAADAWTSLHNRFELQDPVVVQDMRLRLTMTWYQDGTSMVLMTFPVDGALGTVVMTLLTCRDSMVAESVLSSQELRIRAAATTASGYKTYSDSGATYHYFADHRDFVTYEPLSKPGTGRAAGPNGFTIARSGLVVKDAIVGRKRVTCRLQAVHASDMGQNLLSTRQFDREGGHHPPHEDASTNTSPIPQSPTSSTTYTCLPHLVTPSPDQTYATPSFIERFDLPIVVMKTELTPEGVIHYGHPATALPIHPPPLLTDNTIMAEKDFHDAIMSLKQYAWIEGALHQIGEPGLTTDIRQYRALTLKIEEDCRAIERHEQHQSRLTIDRWDVSAQLQAANANARIEPLVTNSPLVGMVPPRLLEQAR</sequence>
<evidence type="ECO:0000313" key="2">
    <source>
        <dbReference type="EMBL" id="THH07164.1"/>
    </source>
</evidence>
<dbReference type="Proteomes" id="UP000310158">
    <property type="component" value="Unassembled WGS sequence"/>
</dbReference>
<dbReference type="EMBL" id="SGPL01000804">
    <property type="protein sequence ID" value="THH07164.1"/>
    <property type="molecule type" value="Genomic_DNA"/>
</dbReference>
<evidence type="ECO:0000313" key="3">
    <source>
        <dbReference type="Proteomes" id="UP000310158"/>
    </source>
</evidence>
<keyword evidence="3" id="KW-1185">Reference proteome</keyword>
<proteinExistence type="predicted"/>
<evidence type="ECO:0000256" key="1">
    <source>
        <dbReference type="SAM" id="MobiDB-lite"/>
    </source>
</evidence>
<protein>
    <submittedName>
        <fullName evidence="2">Uncharacterized protein</fullName>
    </submittedName>
</protein>
<gene>
    <name evidence="2" type="ORF">EW146_g9403</name>
</gene>
<feature type="compositionally biased region" description="Basic and acidic residues" evidence="1">
    <location>
        <begin position="325"/>
        <end position="339"/>
    </location>
</feature>
<dbReference type="OrthoDB" id="3035098at2759"/>
<dbReference type="AlphaFoldDB" id="A0A4S4L6X2"/>
<feature type="compositionally biased region" description="Low complexity" evidence="1">
    <location>
        <begin position="340"/>
        <end position="357"/>
    </location>
</feature>
<dbReference type="Pfam" id="PF14223">
    <property type="entry name" value="Retrotran_gag_2"/>
    <property type="match status" value="1"/>
</dbReference>
<accession>A0A4S4L6X2</accession>
<comment type="caution">
    <text evidence="2">The sequence shown here is derived from an EMBL/GenBank/DDBJ whole genome shotgun (WGS) entry which is preliminary data.</text>
</comment>